<proteinExistence type="predicted"/>
<accession>A0A8D8TD06</accession>
<feature type="transmembrane region" description="Helical" evidence="1">
    <location>
        <begin position="114"/>
        <end position="139"/>
    </location>
</feature>
<evidence type="ECO:0000256" key="1">
    <source>
        <dbReference type="SAM" id="Phobius"/>
    </source>
</evidence>
<name>A0A8D8TD06_9HEMI</name>
<organism evidence="2">
    <name type="scientific">Cacopsylla melanoneura</name>
    <dbReference type="NCBI Taxonomy" id="428564"/>
    <lineage>
        <taxon>Eukaryota</taxon>
        <taxon>Metazoa</taxon>
        <taxon>Ecdysozoa</taxon>
        <taxon>Arthropoda</taxon>
        <taxon>Hexapoda</taxon>
        <taxon>Insecta</taxon>
        <taxon>Pterygota</taxon>
        <taxon>Neoptera</taxon>
        <taxon>Paraneoptera</taxon>
        <taxon>Hemiptera</taxon>
        <taxon>Sternorrhyncha</taxon>
        <taxon>Psylloidea</taxon>
        <taxon>Psyllidae</taxon>
        <taxon>Psyllinae</taxon>
        <taxon>Cacopsylla</taxon>
    </lineage>
</organism>
<keyword evidence="1" id="KW-1133">Transmembrane helix</keyword>
<keyword evidence="1" id="KW-0472">Membrane</keyword>
<protein>
    <submittedName>
        <fullName evidence="2">Uncharacterized protein</fullName>
    </submittedName>
</protein>
<dbReference type="EMBL" id="HBUF01264541">
    <property type="protein sequence ID" value="CAG6683782.1"/>
    <property type="molecule type" value="Transcribed_RNA"/>
</dbReference>
<feature type="transmembrane region" description="Helical" evidence="1">
    <location>
        <begin position="62"/>
        <end position="82"/>
    </location>
</feature>
<evidence type="ECO:0000313" key="2">
    <source>
        <dbReference type="EMBL" id="CAG6683782.1"/>
    </source>
</evidence>
<dbReference type="AlphaFoldDB" id="A0A8D8TD06"/>
<reference evidence="2" key="1">
    <citation type="submission" date="2021-05" db="EMBL/GenBank/DDBJ databases">
        <authorList>
            <person name="Alioto T."/>
            <person name="Alioto T."/>
            <person name="Gomez Garrido J."/>
        </authorList>
    </citation>
    <scope>NUCLEOTIDE SEQUENCE</scope>
</reference>
<sequence length="161" mass="19135">MKSRWALCARRYSTRCQLMHYVQVYLKKTIQTLASITKYRLLTKNCVFFSLPTLLCSSCRPLLMSNCFVLQLYMIIVDTILVPHRPSCRSWSYNVRPQHQFSVRSTNGTYNLSFPLHIISLYIYLLNVLEFNILPYFLFQHLKTTKLPFLLELNDLLKDRK</sequence>
<keyword evidence="1" id="KW-0812">Transmembrane</keyword>